<proteinExistence type="inferred from homology"/>
<dbReference type="AlphaFoldDB" id="A0A2J7QB59"/>
<dbReference type="Gene3D" id="3.40.50.720">
    <property type="entry name" value="NAD(P)-binding Rossmann-like Domain"/>
    <property type="match status" value="1"/>
</dbReference>
<dbReference type="Gene3D" id="3.90.180.10">
    <property type="entry name" value="Medium-chain alcohol dehydrogenases, catalytic domain"/>
    <property type="match status" value="1"/>
</dbReference>
<dbReference type="PANTHER" id="PTHR43401:SF2">
    <property type="entry name" value="L-THREONINE 3-DEHYDROGENASE"/>
    <property type="match status" value="1"/>
</dbReference>
<dbReference type="InterPro" id="IPR013149">
    <property type="entry name" value="ADH-like_C"/>
</dbReference>
<dbReference type="Pfam" id="PF08240">
    <property type="entry name" value="ADH_N"/>
    <property type="match status" value="1"/>
</dbReference>
<dbReference type="EMBL" id="NEVH01016302">
    <property type="protein sequence ID" value="PNF25814.1"/>
    <property type="molecule type" value="Genomic_DNA"/>
</dbReference>
<dbReference type="GO" id="GO:0008270">
    <property type="term" value="F:zinc ion binding"/>
    <property type="evidence" value="ECO:0007669"/>
    <property type="project" value="InterPro"/>
</dbReference>
<keyword evidence="2 4" id="KW-0862">Zinc</keyword>
<comment type="similarity">
    <text evidence="4">Belongs to the zinc-containing alcohol dehydrogenase family.</text>
</comment>
<name>A0A2J7QB59_9NEOP</name>
<evidence type="ECO:0000256" key="2">
    <source>
        <dbReference type="ARBA" id="ARBA00022833"/>
    </source>
</evidence>
<feature type="domain" description="Enoyl reductase (ER)" evidence="5">
    <location>
        <begin position="24"/>
        <end position="357"/>
    </location>
</feature>
<dbReference type="PROSITE" id="PS00059">
    <property type="entry name" value="ADH_ZINC"/>
    <property type="match status" value="1"/>
</dbReference>
<keyword evidence="1 4" id="KW-0479">Metal-binding</keyword>
<dbReference type="InterPro" id="IPR036291">
    <property type="entry name" value="NAD(P)-bd_dom_sf"/>
</dbReference>
<dbReference type="InterPro" id="IPR013154">
    <property type="entry name" value="ADH-like_N"/>
</dbReference>
<evidence type="ECO:0000256" key="4">
    <source>
        <dbReference type="RuleBase" id="RU361277"/>
    </source>
</evidence>
<dbReference type="InterPro" id="IPR020843">
    <property type="entry name" value="ER"/>
</dbReference>
<evidence type="ECO:0000313" key="6">
    <source>
        <dbReference type="EMBL" id="PNF25814.1"/>
    </source>
</evidence>
<evidence type="ECO:0000259" key="5">
    <source>
        <dbReference type="SMART" id="SM00829"/>
    </source>
</evidence>
<dbReference type="InterPro" id="IPR011032">
    <property type="entry name" value="GroES-like_sf"/>
</dbReference>
<evidence type="ECO:0000313" key="7">
    <source>
        <dbReference type="Proteomes" id="UP000235965"/>
    </source>
</evidence>
<organism evidence="6 7">
    <name type="scientific">Cryptotermes secundus</name>
    <dbReference type="NCBI Taxonomy" id="105785"/>
    <lineage>
        <taxon>Eukaryota</taxon>
        <taxon>Metazoa</taxon>
        <taxon>Ecdysozoa</taxon>
        <taxon>Arthropoda</taxon>
        <taxon>Hexapoda</taxon>
        <taxon>Insecta</taxon>
        <taxon>Pterygota</taxon>
        <taxon>Neoptera</taxon>
        <taxon>Polyneoptera</taxon>
        <taxon>Dictyoptera</taxon>
        <taxon>Blattodea</taxon>
        <taxon>Blattoidea</taxon>
        <taxon>Termitoidae</taxon>
        <taxon>Kalotermitidae</taxon>
        <taxon>Cryptotermitinae</taxon>
        <taxon>Cryptotermes</taxon>
    </lineage>
</organism>
<dbReference type="STRING" id="105785.A0A2J7QB59"/>
<dbReference type="PANTHER" id="PTHR43401">
    <property type="entry name" value="L-THREONINE 3-DEHYDROGENASE"/>
    <property type="match status" value="1"/>
</dbReference>
<evidence type="ECO:0000256" key="3">
    <source>
        <dbReference type="ARBA" id="ARBA00023002"/>
    </source>
</evidence>
<reference evidence="6 7" key="1">
    <citation type="submission" date="2017-12" db="EMBL/GenBank/DDBJ databases">
        <title>Hemimetabolous genomes reveal molecular basis of termite eusociality.</title>
        <authorList>
            <person name="Harrison M.C."/>
            <person name="Jongepier E."/>
            <person name="Robertson H.M."/>
            <person name="Arning N."/>
            <person name="Bitard-Feildel T."/>
            <person name="Chao H."/>
            <person name="Childers C.P."/>
            <person name="Dinh H."/>
            <person name="Doddapaneni H."/>
            <person name="Dugan S."/>
            <person name="Gowin J."/>
            <person name="Greiner C."/>
            <person name="Han Y."/>
            <person name="Hu H."/>
            <person name="Hughes D.S.T."/>
            <person name="Huylmans A.-K."/>
            <person name="Kemena C."/>
            <person name="Kremer L.P.M."/>
            <person name="Lee S.L."/>
            <person name="Lopez-Ezquerra A."/>
            <person name="Mallet L."/>
            <person name="Monroy-Kuhn J.M."/>
            <person name="Moser A."/>
            <person name="Murali S.C."/>
            <person name="Muzny D.M."/>
            <person name="Otani S."/>
            <person name="Piulachs M.-D."/>
            <person name="Poelchau M."/>
            <person name="Qu J."/>
            <person name="Schaub F."/>
            <person name="Wada-Katsumata A."/>
            <person name="Worley K.C."/>
            <person name="Xie Q."/>
            <person name="Ylla G."/>
            <person name="Poulsen M."/>
            <person name="Gibbs R.A."/>
            <person name="Schal C."/>
            <person name="Richards S."/>
            <person name="Belles X."/>
            <person name="Korb J."/>
            <person name="Bornberg-Bauer E."/>
        </authorList>
    </citation>
    <scope>NUCLEOTIDE SEQUENCE [LARGE SCALE GENOMIC DNA]</scope>
    <source>
        <tissue evidence="6">Whole body</tissue>
    </source>
</reference>
<dbReference type="GO" id="GO:0016491">
    <property type="term" value="F:oxidoreductase activity"/>
    <property type="evidence" value="ECO:0007669"/>
    <property type="project" value="UniProtKB-KW"/>
</dbReference>
<keyword evidence="7" id="KW-1185">Reference proteome</keyword>
<dbReference type="SMART" id="SM00829">
    <property type="entry name" value="PKS_ER"/>
    <property type="match status" value="1"/>
</dbReference>
<protein>
    <submittedName>
        <fullName evidence="6">L-threonine 3-dehydrogenase</fullName>
    </submittedName>
</protein>
<keyword evidence="3" id="KW-0560">Oxidoreductase</keyword>
<dbReference type="SUPFAM" id="SSF50129">
    <property type="entry name" value="GroES-like"/>
    <property type="match status" value="1"/>
</dbReference>
<comment type="caution">
    <text evidence="6">The sequence shown here is derived from an EMBL/GenBank/DDBJ whole genome shotgun (WGS) entry which is preliminary data.</text>
</comment>
<comment type="cofactor">
    <cofactor evidence="4">
        <name>Zn(2+)</name>
        <dbReference type="ChEBI" id="CHEBI:29105"/>
    </cofactor>
</comment>
<gene>
    <name evidence="6" type="ORF">B7P43_G11754</name>
</gene>
<dbReference type="Pfam" id="PF00107">
    <property type="entry name" value="ADH_zinc_N"/>
    <property type="match status" value="1"/>
</dbReference>
<dbReference type="InterPro" id="IPR002328">
    <property type="entry name" value="ADH_Zn_CS"/>
</dbReference>
<accession>A0A2J7QB59</accession>
<dbReference type="InParanoid" id="A0A2J7QB59"/>
<dbReference type="OrthoDB" id="3941538at2759"/>
<evidence type="ECO:0000256" key="1">
    <source>
        <dbReference type="ARBA" id="ARBA00022723"/>
    </source>
</evidence>
<dbReference type="SUPFAM" id="SSF51735">
    <property type="entry name" value="NAD(P)-binding Rossmann-fold domains"/>
    <property type="match status" value="1"/>
</dbReference>
<dbReference type="Proteomes" id="UP000235965">
    <property type="component" value="Unassembled WGS sequence"/>
</dbReference>
<dbReference type="InterPro" id="IPR050129">
    <property type="entry name" value="Zn_alcohol_dh"/>
</dbReference>
<sequence>MEVRLISLQAAHRIMEAIQFDPENRKLSLIKTPLPPEPKKNEVVIRVAYSGICGTDLHIVEGTYPCRKMPVILGHEFSGVVTSVGCDVTHLRQGDNVAVDPNSGCLTCDACHSGNYHHCSNGGVDKITGIYQDGGWAEFCLVPADQVHKLPKNISLQQAGLTEPLSCIAHGWDRITPIAVGSRILILGAGIIGNLWASILHLQGHRRVTVSEPQEARRNLLEKLETGFDIITPEELQTRRAKDSSWGVDLVIDCSGYAPAMEEALALINPGGTLCIFGVSSPKATMNVSPYLLYKNELKIVAVKVNPFSFPKALGWIDAMGSRYLDYEKLGIKAYSLSQYEEALQALKEGRIAKAMFKLEQ</sequence>